<evidence type="ECO:0000313" key="3">
    <source>
        <dbReference type="Proteomes" id="UP001237642"/>
    </source>
</evidence>
<dbReference type="InterPro" id="IPR008586">
    <property type="entry name" value="DUF868_pln"/>
</dbReference>
<protein>
    <submittedName>
        <fullName evidence="2">DUF868 domain-containing protein</fullName>
    </submittedName>
</protein>
<evidence type="ECO:0000256" key="1">
    <source>
        <dbReference type="SAM" id="MobiDB-lite"/>
    </source>
</evidence>
<comment type="caution">
    <text evidence="2">The sequence shown here is derived from an EMBL/GenBank/DDBJ whole genome shotgun (WGS) entry which is preliminary data.</text>
</comment>
<gene>
    <name evidence="2" type="ORF">POM88_026768</name>
</gene>
<dbReference type="PANTHER" id="PTHR31972">
    <property type="entry name" value="EXPRESSED PROTEIN"/>
    <property type="match status" value="1"/>
</dbReference>
<proteinExistence type="predicted"/>
<accession>A0AAD8I7R3</accession>
<feature type="region of interest" description="Disordered" evidence="1">
    <location>
        <begin position="269"/>
        <end position="289"/>
    </location>
</feature>
<evidence type="ECO:0000313" key="2">
    <source>
        <dbReference type="EMBL" id="KAK1380024.1"/>
    </source>
</evidence>
<dbReference type="PANTHER" id="PTHR31972:SF4">
    <property type="entry name" value="DUF868 DOMAIN-CONTAINING PROTEIN"/>
    <property type="match status" value="1"/>
</dbReference>
<dbReference type="AlphaFoldDB" id="A0AAD8I7R3"/>
<dbReference type="Pfam" id="PF05910">
    <property type="entry name" value="DUF868"/>
    <property type="match status" value="1"/>
</dbReference>
<keyword evidence="3" id="KW-1185">Reference proteome</keyword>
<sequence>MRDFPSCFGENGVQVADNSYSSVSLSKAPQNLVTCIYQCKLLGKTCFIVLSWSKNLMGYCLGVEINDLGGQCVCRVDVKPSLFYKRKGSKCLQVNSAKIDIYWDLSLAKYASGSQPVEGFYVGVVCKGEMVLLVGDMRKEAIKKANAVPSLFGSVFVSKREHIFGKRVYKSRVQFSDNGQVHHLAIECETVGVNDPRLVVRLDSKIVMQVKHLRWTFRGNQTILVDGLPVEVFWDVYNWLFGTTFGSAIFMFQTCSRTEKLWASQTLDPSEPPWPCLQSSRESKSSDPGFTLTLYAWKNE</sequence>
<name>A0AAD8I7R3_9APIA</name>
<dbReference type="EMBL" id="JAUIZM010000006">
    <property type="protein sequence ID" value="KAK1380024.1"/>
    <property type="molecule type" value="Genomic_DNA"/>
</dbReference>
<reference evidence="2" key="2">
    <citation type="submission" date="2023-05" db="EMBL/GenBank/DDBJ databases">
        <authorList>
            <person name="Schelkunov M.I."/>
        </authorList>
    </citation>
    <scope>NUCLEOTIDE SEQUENCE</scope>
    <source>
        <strain evidence="2">Hsosn_3</strain>
        <tissue evidence="2">Leaf</tissue>
    </source>
</reference>
<reference evidence="2" key="1">
    <citation type="submission" date="2023-02" db="EMBL/GenBank/DDBJ databases">
        <title>Genome of toxic invasive species Heracleum sosnowskyi carries increased number of genes despite the absence of recent whole-genome duplications.</title>
        <authorList>
            <person name="Schelkunov M."/>
            <person name="Shtratnikova V."/>
            <person name="Makarenko M."/>
            <person name="Klepikova A."/>
            <person name="Omelchenko D."/>
            <person name="Novikova G."/>
            <person name="Obukhova E."/>
            <person name="Bogdanov V."/>
            <person name="Penin A."/>
            <person name="Logacheva M."/>
        </authorList>
    </citation>
    <scope>NUCLEOTIDE SEQUENCE</scope>
    <source>
        <strain evidence="2">Hsosn_3</strain>
        <tissue evidence="2">Leaf</tissue>
    </source>
</reference>
<dbReference type="Proteomes" id="UP001237642">
    <property type="component" value="Unassembled WGS sequence"/>
</dbReference>
<organism evidence="2 3">
    <name type="scientific">Heracleum sosnowskyi</name>
    <dbReference type="NCBI Taxonomy" id="360622"/>
    <lineage>
        <taxon>Eukaryota</taxon>
        <taxon>Viridiplantae</taxon>
        <taxon>Streptophyta</taxon>
        <taxon>Embryophyta</taxon>
        <taxon>Tracheophyta</taxon>
        <taxon>Spermatophyta</taxon>
        <taxon>Magnoliopsida</taxon>
        <taxon>eudicotyledons</taxon>
        <taxon>Gunneridae</taxon>
        <taxon>Pentapetalae</taxon>
        <taxon>asterids</taxon>
        <taxon>campanulids</taxon>
        <taxon>Apiales</taxon>
        <taxon>Apiaceae</taxon>
        <taxon>Apioideae</taxon>
        <taxon>apioid superclade</taxon>
        <taxon>Tordylieae</taxon>
        <taxon>Tordyliinae</taxon>
        <taxon>Heracleum</taxon>
    </lineage>
</organism>